<name>C2BDZ8_9FIRM</name>
<evidence type="ECO:0000256" key="1">
    <source>
        <dbReference type="SAM" id="MobiDB-lite"/>
    </source>
</evidence>
<feature type="compositionally biased region" description="Low complexity" evidence="1">
    <location>
        <begin position="11"/>
        <end position="27"/>
    </location>
</feature>
<dbReference type="Proteomes" id="UP000005984">
    <property type="component" value="Unassembled WGS sequence"/>
</dbReference>
<proteinExistence type="predicted"/>
<comment type="caution">
    <text evidence="2">The sequence shown here is derived from an EMBL/GenBank/DDBJ whole genome shotgun (WGS) entry which is preliminary data.</text>
</comment>
<feature type="non-terminal residue" evidence="2">
    <location>
        <position position="1"/>
    </location>
</feature>
<dbReference type="AlphaFoldDB" id="C2BDZ8"/>
<reference evidence="2 3" key="1">
    <citation type="submission" date="2008-10" db="EMBL/GenBank/DDBJ databases">
        <authorList>
            <person name="Qin X."/>
            <person name="Bachman B."/>
            <person name="Battles P."/>
            <person name="Bell A."/>
            <person name="Bess C."/>
            <person name="Bickham C."/>
            <person name="Chaboub L."/>
            <person name="Chen D."/>
            <person name="Coyle M."/>
            <person name="Deiros D.R."/>
            <person name="Dinh H."/>
            <person name="Forbes L."/>
            <person name="Fowler G."/>
            <person name="Francisco L."/>
            <person name="Fu Q."/>
            <person name="Gubbala S."/>
            <person name="Hale W."/>
            <person name="Han Y."/>
            <person name="Hemphill L."/>
            <person name="Highlander S.K."/>
            <person name="Hirani K."/>
            <person name="Hogues M."/>
            <person name="Jackson L."/>
            <person name="Jakkamsetti A."/>
            <person name="Javaid M."/>
            <person name="Jiang H."/>
            <person name="Korchina V."/>
            <person name="Kovar C."/>
            <person name="Lara F."/>
            <person name="Lee S."/>
            <person name="Mata R."/>
            <person name="Mathew T."/>
            <person name="Moen C."/>
            <person name="Morales K."/>
            <person name="Munidasa M."/>
            <person name="Nazareth L."/>
            <person name="Ngo R."/>
            <person name="Nguyen L."/>
            <person name="Okwuonu G."/>
            <person name="Ongeri F."/>
            <person name="Patil S."/>
            <person name="Petrosino J."/>
            <person name="Pham C."/>
            <person name="Pham P."/>
            <person name="Pu L.-L."/>
            <person name="Puazo M."/>
            <person name="Raj R."/>
            <person name="Reid J."/>
            <person name="Rouhana J."/>
            <person name="Saada N."/>
            <person name="Shang Y."/>
            <person name="Simmons D."/>
            <person name="Thornton R."/>
            <person name="Warren J."/>
            <person name="Weissenberger G."/>
            <person name="Zhang J."/>
            <person name="Zhang L."/>
            <person name="Zhou C."/>
            <person name="Zhu D."/>
            <person name="Muzny D."/>
            <person name="Worley K."/>
            <person name="Gibbs R."/>
        </authorList>
    </citation>
    <scope>NUCLEOTIDE SEQUENCE [LARGE SCALE GENOMIC DNA]</scope>
    <source>
        <strain evidence="2 3">ATCC 51172</strain>
    </source>
</reference>
<keyword evidence="3" id="KW-1185">Reference proteome</keyword>
<gene>
    <name evidence="2" type="ORF">HMPREF0072_0568</name>
</gene>
<sequence>RRPSPSVRCQPRSPSSARPSGGSRARPWPGRHDRASRAGCRRPSGGHRPSARPCALRARCDAPRP</sequence>
<dbReference type="EMBL" id="ABYO01000060">
    <property type="protein sequence ID" value="EEI86868.1"/>
    <property type="molecule type" value="Genomic_DNA"/>
</dbReference>
<protein>
    <submittedName>
        <fullName evidence="2">Uncharacterized protein</fullName>
    </submittedName>
</protein>
<organism evidence="2 3">
    <name type="scientific">Anaerococcus lactolyticus ATCC 51172</name>
    <dbReference type="NCBI Taxonomy" id="525254"/>
    <lineage>
        <taxon>Bacteria</taxon>
        <taxon>Bacillati</taxon>
        <taxon>Bacillota</taxon>
        <taxon>Tissierellia</taxon>
        <taxon>Tissierellales</taxon>
        <taxon>Peptoniphilaceae</taxon>
        <taxon>Anaerococcus</taxon>
    </lineage>
</organism>
<evidence type="ECO:0000313" key="2">
    <source>
        <dbReference type="EMBL" id="EEI86868.1"/>
    </source>
</evidence>
<evidence type="ECO:0000313" key="3">
    <source>
        <dbReference type="Proteomes" id="UP000005984"/>
    </source>
</evidence>
<feature type="region of interest" description="Disordered" evidence="1">
    <location>
        <begin position="1"/>
        <end position="65"/>
    </location>
</feature>
<dbReference type="HOGENOM" id="CLU_2854683_0_0_9"/>
<accession>C2BDZ8</accession>